<evidence type="ECO:0000313" key="5">
    <source>
        <dbReference type="Proteomes" id="UP000614410"/>
    </source>
</evidence>
<feature type="domain" description="RCK N-terminal" evidence="3">
    <location>
        <begin position="1"/>
        <end position="123"/>
    </location>
</feature>
<accession>A0A934KLE4</accession>
<dbReference type="Gene3D" id="3.40.50.720">
    <property type="entry name" value="NAD(P)-binding Rossmann-like Domain"/>
    <property type="match status" value="1"/>
</dbReference>
<dbReference type="SUPFAM" id="SSF51735">
    <property type="entry name" value="NAD(P)-binding Rossmann-fold domains"/>
    <property type="match status" value="1"/>
</dbReference>
<dbReference type="InterPro" id="IPR036291">
    <property type="entry name" value="NAD(P)-bd_dom_sf"/>
</dbReference>
<sequence length="150" mass="16187">MKVVIMGCGRVGSTLARDLDTAGHEVTIIDERVAAFNRLGEGFNGNMVVGTGIDESVLRRAGIDKADCFASVTNGDNRNIMAAQVAKVVFNVPRVITRIYDPIREQTYREFGMETICSTTIVSSMISTYFTGGANPAHTEPPPIPVAAHR</sequence>
<protein>
    <submittedName>
        <fullName evidence="4">TrkA family potassium uptake protein</fullName>
    </submittedName>
</protein>
<dbReference type="Proteomes" id="UP000614410">
    <property type="component" value="Unassembled WGS sequence"/>
</dbReference>
<dbReference type="PRINTS" id="PR00335">
    <property type="entry name" value="KUPTAKETRKA"/>
</dbReference>
<evidence type="ECO:0000313" key="4">
    <source>
        <dbReference type="EMBL" id="MBJ7608629.1"/>
    </source>
</evidence>
<dbReference type="PANTHER" id="PTHR43833">
    <property type="entry name" value="POTASSIUM CHANNEL PROTEIN 2-RELATED-RELATED"/>
    <property type="match status" value="1"/>
</dbReference>
<evidence type="ECO:0000256" key="1">
    <source>
        <dbReference type="ARBA" id="ARBA00022538"/>
    </source>
</evidence>
<name>A0A934KLE4_9BACT</name>
<keyword evidence="2" id="KW-0630">Potassium</keyword>
<comment type="caution">
    <text evidence="4">The sequence shown here is derived from an EMBL/GenBank/DDBJ whole genome shotgun (WGS) entry which is preliminary data.</text>
</comment>
<keyword evidence="1" id="KW-0633">Potassium transport</keyword>
<dbReference type="PROSITE" id="PS51201">
    <property type="entry name" value="RCK_N"/>
    <property type="match status" value="1"/>
</dbReference>
<dbReference type="AlphaFoldDB" id="A0A934KLE4"/>
<dbReference type="InterPro" id="IPR006036">
    <property type="entry name" value="K_uptake_TrkA"/>
</dbReference>
<evidence type="ECO:0000256" key="2">
    <source>
        <dbReference type="ARBA" id="ARBA00022958"/>
    </source>
</evidence>
<keyword evidence="1" id="KW-0406">Ion transport</keyword>
<dbReference type="PANTHER" id="PTHR43833:SF8">
    <property type="entry name" value="TRK SYSTEM POTASSIUM UPTAKE PROTEIN TRKA"/>
    <property type="match status" value="1"/>
</dbReference>
<keyword evidence="1" id="KW-0813">Transport</keyword>
<evidence type="ECO:0000259" key="3">
    <source>
        <dbReference type="PROSITE" id="PS51201"/>
    </source>
</evidence>
<gene>
    <name evidence="4" type="ORF">JF887_04255</name>
</gene>
<dbReference type="Pfam" id="PF02254">
    <property type="entry name" value="TrkA_N"/>
    <property type="match status" value="1"/>
</dbReference>
<dbReference type="GO" id="GO:0015079">
    <property type="term" value="F:potassium ion transmembrane transporter activity"/>
    <property type="evidence" value="ECO:0007669"/>
    <property type="project" value="InterPro"/>
</dbReference>
<reference evidence="4 5" key="1">
    <citation type="submission" date="2020-10" db="EMBL/GenBank/DDBJ databases">
        <title>Ca. Dormibacterota MAGs.</title>
        <authorList>
            <person name="Montgomery K."/>
        </authorList>
    </citation>
    <scope>NUCLEOTIDE SEQUENCE [LARGE SCALE GENOMIC DNA]</scope>
    <source>
        <strain evidence="4">Mitchell_Peninsula_5</strain>
    </source>
</reference>
<dbReference type="GO" id="GO:0005886">
    <property type="term" value="C:plasma membrane"/>
    <property type="evidence" value="ECO:0007669"/>
    <property type="project" value="InterPro"/>
</dbReference>
<dbReference type="InterPro" id="IPR003148">
    <property type="entry name" value="RCK_N"/>
</dbReference>
<dbReference type="InterPro" id="IPR050721">
    <property type="entry name" value="Trk_Ktr_HKT_K-transport"/>
</dbReference>
<organism evidence="4 5">
    <name type="scientific">Candidatus Amunia macphersoniae</name>
    <dbReference type="NCBI Taxonomy" id="3127014"/>
    <lineage>
        <taxon>Bacteria</taxon>
        <taxon>Bacillati</taxon>
        <taxon>Candidatus Dormiibacterota</taxon>
        <taxon>Candidatus Dormibacteria</taxon>
        <taxon>Candidatus Aeolococcales</taxon>
        <taxon>Candidatus Aeolococcaceae</taxon>
        <taxon>Candidatus Amunia</taxon>
    </lineage>
</organism>
<proteinExistence type="predicted"/>
<dbReference type="EMBL" id="JAEKNN010000022">
    <property type="protein sequence ID" value="MBJ7608629.1"/>
    <property type="molecule type" value="Genomic_DNA"/>
</dbReference>